<dbReference type="EMBL" id="LT594324">
    <property type="protein sequence ID" value="SBT42345.1"/>
    <property type="molecule type" value="Genomic_DNA"/>
</dbReference>
<dbReference type="AlphaFoldDB" id="A0A1A8ZET7"/>
<gene>
    <name evidence="2" type="ORF">GA0070621_1485</name>
</gene>
<keyword evidence="3" id="KW-1185">Reference proteome</keyword>
<name>A0A1A8ZET7_9ACTN</name>
<protein>
    <submittedName>
        <fullName evidence="2">Asp23 family, cell envelope-related function</fullName>
    </submittedName>
</protein>
<proteinExistence type="inferred from homology"/>
<evidence type="ECO:0000313" key="2">
    <source>
        <dbReference type="EMBL" id="SBT42345.1"/>
    </source>
</evidence>
<dbReference type="PATRIC" id="fig|299146.4.peg.1537"/>
<comment type="similarity">
    <text evidence="1">Belongs to the asp23 family.</text>
</comment>
<evidence type="ECO:0000313" key="3">
    <source>
        <dbReference type="Proteomes" id="UP000198765"/>
    </source>
</evidence>
<dbReference type="Pfam" id="PF03780">
    <property type="entry name" value="Asp23"/>
    <property type="match status" value="1"/>
</dbReference>
<dbReference type="InterPro" id="IPR005531">
    <property type="entry name" value="Asp23"/>
</dbReference>
<accession>A0A1A8ZET7</accession>
<reference evidence="2 3" key="1">
    <citation type="submission" date="2016-06" db="EMBL/GenBank/DDBJ databases">
        <authorList>
            <person name="Kjaerup R.B."/>
            <person name="Dalgaard T.S."/>
            <person name="Juul-Madsen H.R."/>
        </authorList>
    </citation>
    <scope>NUCLEOTIDE SEQUENCE [LARGE SCALE GENOMIC DNA]</scope>
    <source>
        <strain evidence="2 3">DSM 45248</strain>
    </source>
</reference>
<evidence type="ECO:0000256" key="1">
    <source>
        <dbReference type="ARBA" id="ARBA00005721"/>
    </source>
</evidence>
<sequence>MAAPEPATPAQPWTEERVARLVEDAVGRAPAAPDATATVRVCGGVARVDLDLVVEHGAHLPSVAEAVRRRIGVRVGAETGLTVEAVTVTVVDLRLPDGAAPAYDESGADADAWTAT</sequence>
<dbReference type="Proteomes" id="UP000198765">
    <property type="component" value="Chromosome I"/>
</dbReference>
<organism evidence="2 3">
    <name type="scientific">Micromonospora narathiwatensis</name>
    <dbReference type="NCBI Taxonomy" id="299146"/>
    <lineage>
        <taxon>Bacteria</taxon>
        <taxon>Bacillati</taxon>
        <taxon>Actinomycetota</taxon>
        <taxon>Actinomycetes</taxon>
        <taxon>Micromonosporales</taxon>
        <taxon>Micromonosporaceae</taxon>
        <taxon>Micromonospora</taxon>
    </lineage>
</organism>